<dbReference type="InterPro" id="IPR051794">
    <property type="entry name" value="PG_Endopeptidase_C40"/>
</dbReference>
<evidence type="ECO:0000256" key="1">
    <source>
        <dbReference type="ARBA" id="ARBA00007074"/>
    </source>
</evidence>
<gene>
    <name evidence="7" type="ORF">KDK95_14610</name>
</gene>
<feature type="domain" description="NlpC/P60" evidence="6">
    <location>
        <begin position="208"/>
        <end position="332"/>
    </location>
</feature>
<organism evidence="7 8">
    <name type="scientific">Actinospica acidithermotolerans</name>
    <dbReference type="NCBI Taxonomy" id="2828514"/>
    <lineage>
        <taxon>Bacteria</taxon>
        <taxon>Bacillati</taxon>
        <taxon>Actinomycetota</taxon>
        <taxon>Actinomycetes</taxon>
        <taxon>Catenulisporales</taxon>
        <taxon>Actinospicaceae</taxon>
        <taxon>Actinospica</taxon>
    </lineage>
</organism>
<keyword evidence="4" id="KW-0788">Thiol protease</keyword>
<comment type="caution">
    <text evidence="7">The sequence shown here is derived from an EMBL/GenBank/DDBJ whole genome shotgun (WGS) entry which is preliminary data.</text>
</comment>
<evidence type="ECO:0000256" key="5">
    <source>
        <dbReference type="SAM" id="SignalP"/>
    </source>
</evidence>
<dbReference type="RefSeq" id="WP_212518690.1">
    <property type="nucleotide sequence ID" value="NZ_JAGSOH010000037.1"/>
</dbReference>
<dbReference type="GO" id="GO:0006508">
    <property type="term" value="P:proteolysis"/>
    <property type="evidence" value="ECO:0007669"/>
    <property type="project" value="UniProtKB-KW"/>
</dbReference>
<evidence type="ECO:0000313" key="8">
    <source>
        <dbReference type="Proteomes" id="UP000676325"/>
    </source>
</evidence>
<proteinExistence type="inferred from homology"/>
<dbReference type="Proteomes" id="UP000676325">
    <property type="component" value="Unassembled WGS sequence"/>
</dbReference>
<dbReference type="Gene3D" id="3.90.1720.10">
    <property type="entry name" value="endopeptidase domain like (from Nostoc punctiforme)"/>
    <property type="match status" value="1"/>
</dbReference>
<feature type="signal peptide" evidence="5">
    <location>
        <begin position="1"/>
        <end position="30"/>
    </location>
</feature>
<keyword evidence="8" id="KW-1185">Reference proteome</keyword>
<feature type="chain" id="PRO_5037083111" evidence="5">
    <location>
        <begin position="31"/>
        <end position="332"/>
    </location>
</feature>
<keyword evidence="5" id="KW-0732">Signal</keyword>
<name>A0A941IJ70_9ACTN</name>
<dbReference type="InterPro" id="IPR000064">
    <property type="entry name" value="NLP_P60_dom"/>
</dbReference>
<evidence type="ECO:0000259" key="6">
    <source>
        <dbReference type="PROSITE" id="PS51935"/>
    </source>
</evidence>
<dbReference type="EMBL" id="JAGSOH010000037">
    <property type="protein sequence ID" value="MBR7827547.1"/>
    <property type="molecule type" value="Genomic_DNA"/>
</dbReference>
<keyword evidence="3" id="KW-0378">Hydrolase</keyword>
<evidence type="ECO:0000256" key="4">
    <source>
        <dbReference type="ARBA" id="ARBA00022807"/>
    </source>
</evidence>
<dbReference type="Pfam" id="PF00877">
    <property type="entry name" value="NLPC_P60"/>
    <property type="match status" value="1"/>
</dbReference>
<dbReference type="AlphaFoldDB" id="A0A941IJ70"/>
<reference evidence="7" key="1">
    <citation type="submission" date="2021-04" db="EMBL/GenBank/DDBJ databases">
        <title>Genome based classification of Actinospica acidithermotolerans sp. nov., an actinobacterium isolated from an Indonesian hot spring.</title>
        <authorList>
            <person name="Kusuma A.B."/>
            <person name="Putra K.E."/>
            <person name="Nafisah S."/>
            <person name="Loh J."/>
            <person name="Nouioui I."/>
            <person name="Goodfellow M."/>
        </authorList>
    </citation>
    <scope>NUCLEOTIDE SEQUENCE</scope>
    <source>
        <strain evidence="7">MGRD01-02</strain>
    </source>
</reference>
<dbReference type="PANTHER" id="PTHR47359">
    <property type="entry name" value="PEPTIDOGLYCAN DL-ENDOPEPTIDASE CWLO"/>
    <property type="match status" value="1"/>
</dbReference>
<protein>
    <submittedName>
        <fullName evidence="7">C40 family peptidase</fullName>
    </submittedName>
</protein>
<evidence type="ECO:0000313" key="7">
    <source>
        <dbReference type="EMBL" id="MBR7827547.1"/>
    </source>
</evidence>
<dbReference type="SUPFAM" id="SSF54001">
    <property type="entry name" value="Cysteine proteinases"/>
    <property type="match status" value="1"/>
</dbReference>
<dbReference type="PANTHER" id="PTHR47359:SF3">
    <property type="entry name" value="NLP_P60 DOMAIN-CONTAINING PROTEIN-RELATED"/>
    <property type="match status" value="1"/>
</dbReference>
<evidence type="ECO:0000256" key="2">
    <source>
        <dbReference type="ARBA" id="ARBA00022670"/>
    </source>
</evidence>
<dbReference type="InterPro" id="IPR038765">
    <property type="entry name" value="Papain-like_cys_pep_sf"/>
</dbReference>
<dbReference type="PROSITE" id="PS51935">
    <property type="entry name" value="NLPC_P60"/>
    <property type="match status" value="1"/>
</dbReference>
<accession>A0A941IJ70</accession>
<comment type="similarity">
    <text evidence="1">Belongs to the peptidase C40 family.</text>
</comment>
<evidence type="ECO:0000256" key="3">
    <source>
        <dbReference type="ARBA" id="ARBA00022801"/>
    </source>
</evidence>
<keyword evidence="2" id="KW-0645">Protease</keyword>
<dbReference type="GO" id="GO:0008234">
    <property type="term" value="F:cysteine-type peptidase activity"/>
    <property type="evidence" value="ECO:0007669"/>
    <property type="project" value="UniProtKB-KW"/>
</dbReference>
<sequence length="332" mass="33991">MPVKTAVAAAISAPLLAVATLAAIAGAVGADSDSTTSSICSTGATGPADTKNLTTAQLANAKIIADVGVSMGVPMPGETIAIATALQESGLQNLDYGDRDSLGLFQQRPSQGWGTAAEIMNPTYAAQQFYKQLLQVPGWRSMSTTAAAQAVQHSAFPDAYEKWSAEASALATEFTGNAATCTPTDSGDNTVAAAAVNAAGYSIPAGTPAPIAAVITFALAQLGKPYVYGATGPNAYDCSGLIQAAYARIGVELPRTTFEQVKVGSPIYNVSQLQPGDLLFIPGSDGTASAPGHVGMYLGDNLLIQAPETGQRVKISPINQWLNSIVAMRHVT</sequence>